<dbReference type="EMBL" id="LQZG01000002">
    <property type="protein sequence ID" value="OAB87784.1"/>
    <property type="molecule type" value="Genomic_DNA"/>
</dbReference>
<dbReference type="Proteomes" id="UP000076976">
    <property type="component" value="Unassembled WGS sequence"/>
</dbReference>
<organism evidence="3 4">
    <name type="scientific">Janibacter melonis</name>
    <dbReference type="NCBI Taxonomy" id="262209"/>
    <lineage>
        <taxon>Bacteria</taxon>
        <taxon>Bacillati</taxon>
        <taxon>Actinomycetota</taxon>
        <taxon>Actinomycetes</taxon>
        <taxon>Micrococcales</taxon>
        <taxon>Intrasporangiaceae</taxon>
        <taxon>Janibacter</taxon>
    </lineage>
</organism>
<proteinExistence type="predicted"/>
<accession>A0A176QDM6</accession>
<protein>
    <recommendedName>
        <fullName evidence="5">Secreted protein</fullName>
    </recommendedName>
</protein>
<keyword evidence="2" id="KW-0732">Signal</keyword>
<evidence type="ECO:0000256" key="1">
    <source>
        <dbReference type="SAM" id="MobiDB-lite"/>
    </source>
</evidence>
<evidence type="ECO:0000313" key="3">
    <source>
        <dbReference type="EMBL" id="OAB87784.1"/>
    </source>
</evidence>
<feature type="chain" id="PRO_5008048813" description="Secreted protein" evidence="2">
    <location>
        <begin position="23"/>
        <end position="477"/>
    </location>
</feature>
<dbReference type="Pfam" id="PF18986">
    <property type="entry name" value="DUF5719"/>
    <property type="match status" value="1"/>
</dbReference>
<dbReference type="STRING" id="262209.AWH69_07025"/>
<sequence length="477" mass="48257">MRPLRLVLVAVLAGGTVAGAQAATRPEPAGPSGAAPRASVPATQAELVCPGSPLAGVDGVEDVRTSGVVAGQVAPDDLVRRLVRPPDEQGRLQVSPLGGGEADRPVERDRVARGGSLAQGATITGTGDHAPGLVGAEEVVASNDQVRGASTAPCVVTSADQWLVAGGSGAGRQERLLVSNPGENPVSVDVTGLGERRTQTPPAGQDVTVPPRSRVALLLDGITGASASQVVRVRATGGPVAAWVVDHWVDGLEPRGLEVVPATGGPSREHVLGAISKGESARVVVGAPGSRDAVVEVRAVGSDRARSVAVATVPAGTSRSVDVDVESGVVAYTVTSDEPVVAAAEVVGSPSRTGGQDMSWSTATPAVRDLVGAVVPNAVAGLPRHVQLTAPSGTAEAEVVSVHDGEATTRTVSLERDRSTVVPLEDVDAVWVRRVSGDVHASLLTKEETGPGTPVLSVTPLLRARVADRTVEVLPVP</sequence>
<feature type="region of interest" description="Disordered" evidence="1">
    <location>
        <begin position="85"/>
        <end position="104"/>
    </location>
</feature>
<gene>
    <name evidence="3" type="ORF">AWH69_07025</name>
</gene>
<comment type="caution">
    <text evidence="3">The sequence shown here is derived from an EMBL/GenBank/DDBJ whole genome shotgun (WGS) entry which is preliminary data.</text>
</comment>
<evidence type="ECO:0000256" key="2">
    <source>
        <dbReference type="SAM" id="SignalP"/>
    </source>
</evidence>
<name>A0A176QDM6_9MICO</name>
<dbReference type="RefSeq" id="WP_068273511.1">
    <property type="nucleotide sequence ID" value="NZ_LQZG01000002.1"/>
</dbReference>
<feature type="signal peptide" evidence="2">
    <location>
        <begin position="1"/>
        <end position="22"/>
    </location>
</feature>
<feature type="region of interest" description="Disordered" evidence="1">
    <location>
        <begin position="21"/>
        <end position="41"/>
    </location>
</feature>
<keyword evidence="4" id="KW-1185">Reference proteome</keyword>
<dbReference type="AlphaFoldDB" id="A0A176QDM6"/>
<evidence type="ECO:0008006" key="5">
    <source>
        <dbReference type="Google" id="ProtNLM"/>
    </source>
</evidence>
<evidence type="ECO:0000313" key="4">
    <source>
        <dbReference type="Proteomes" id="UP000076976"/>
    </source>
</evidence>
<reference evidence="3 4" key="1">
    <citation type="submission" date="2016-01" db="EMBL/GenBank/DDBJ databases">
        <title>Janibacter melonis strain CD11_4 genome sequencing and assembly.</title>
        <authorList>
            <person name="Nair G.R."/>
            <person name="Kaur G."/>
            <person name="Chander A.M."/>
            <person name="Mayilraj S."/>
        </authorList>
    </citation>
    <scope>NUCLEOTIDE SEQUENCE [LARGE SCALE GENOMIC DNA]</scope>
    <source>
        <strain evidence="3 4">CD11-4</strain>
    </source>
</reference>
<dbReference type="InterPro" id="IPR043777">
    <property type="entry name" value="DUF5719"/>
</dbReference>